<keyword evidence="1" id="KW-0812">Transmembrane</keyword>
<dbReference type="Pfam" id="PF14030">
    <property type="entry name" value="DUF4245"/>
    <property type="match status" value="1"/>
</dbReference>
<dbReference type="Proteomes" id="UP001268542">
    <property type="component" value="Unassembled WGS sequence"/>
</dbReference>
<protein>
    <submittedName>
        <fullName evidence="2">DUF4245 family protein</fullName>
    </submittedName>
</protein>
<dbReference type="EMBL" id="JAVYII010000002">
    <property type="protein sequence ID" value="MDT9592794.1"/>
    <property type="molecule type" value="Genomic_DNA"/>
</dbReference>
<evidence type="ECO:0000313" key="2">
    <source>
        <dbReference type="EMBL" id="MDT9592794.1"/>
    </source>
</evidence>
<gene>
    <name evidence="2" type="ORF">RDV89_06930</name>
</gene>
<keyword evidence="3" id="KW-1185">Reference proteome</keyword>
<comment type="caution">
    <text evidence="2">The sequence shown here is derived from an EMBL/GenBank/DDBJ whole genome shotgun (WGS) entry which is preliminary data.</text>
</comment>
<evidence type="ECO:0000256" key="1">
    <source>
        <dbReference type="SAM" id="Phobius"/>
    </source>
</evidence>
<reference evidence="2 3" key="1">
    <citation type="submission" date="2023-08" db="EMBL/GenBank/DDBJ databases">
        <title>Nocardioides seae sp. nov., a bacterium isolated from a soil.</title>
        <authorList>
            <person name="Wang X."/>
        </authorList>
    </citation>
    <scope>NUCLEOTIDE SEQUENCE [LARGE SCALE GENOMIC DNA]</scope>
    <source>
        <strain evidence="2 3">YZH12</strain>
    </source>
</reference>
<evidence type="ECO:0000313" key="3">
    <source>
        <dbReference type="Proteomes" id="UP001268542"/>
    </source>
</evidence>
<dbReference type="InterPro" id="IPR025339">
    <property type="entry name" value="DUF4245"/>
</dbReference>
<sequence>MSSTASPPPAGKPGRYNRSFAGLVTSMVVLVVAVLAFVVFRGFVRADPTVEVERFDYLTAVEAAQLGGFPVAYPAELPDGWVPTPGGYGRGATPEFSLNFLDEDDRYVGIKVSAAQARTLLQTALGEDFEEGGEVEVEASDPALDGTWQVATQEDDTALVHELPEGSGPGTTPTPEADLPYVVVVFGDLSEDELVAVAEDLTLAPVARD</sequence>
<keyword evidence="1" id="KW-0472">Membrane</keyword>
<proteinExistence type="predicted"/>
<keyword evidence="1" id="KW-1133">Transmembrane helix</keyword>
<dbReference type="RefSeq" id="WP_315732214.1">
    <property type="nucleotide sequence ID" value="NZ_JAVYII010000002.1"/>
</dbReference>
<name>A0ABU3PU85_9ACTN</name>
<accession>A0ABU3PU85</accession>
<organism evidence="2 3">
    <name type="scientific">Nocardioides imazamoxiresistens</name>
    <dbReference type="NCBI Taxonomy" id="3231893"/>
    <lineage>
        <taxon>Bacteria</taxon>
        <taxon>Bacillati</taxon>
        <taxon>Actinomycetota</taxon>
        <taxon>Actinomycetes</taxon>
        <taxon>Propionibacteriales</taxon>
        <taxon>Nocardioidaceae</taxon>
        <taxon>Nocardioides</taxon>
    </lineage>
</organism>
<feature type="transmembrane region" description="Helical" evidence="1">
    <location>
        <begin position="20"/>
        <end position="44"/>
    </location>
</feature>